<proteinExistence type="predicted"/>
<organism evidence="2 3">
    <name type="scientific">Oleoguttula mirabilis</name>
    <dbReference type="NCBI Taxonomy" id="1507867"/>
    <lineage>
        <taxon>Eukaryota</taxon>
        <taxon>Fungi</taxon>
        <taxon>Dikarya</taxon>
        <taxon>Ascomycota</taxon>
        <taxon>Pezizomycotina</taxon>
        <taxon>Dothideomycetes</taxon>
        <taxon>Dothideomycetidae</taxon>
        <taxon>Mycosphaerellales</taxon>
        <taxon>Teratosphaeriaceae</taxon>
        <taxon>Oleoguttula</taxon>
    </lineage>
</organism>
<dbReference type="InterPro" id="IPR038883">
    <property type="entry name" value="AN11006-like"/>
</dbReference>
<reference evidence="2 3" key="1">
    <citation type="submission" date="2021-11" db="EMBL/GenBank/DDBJ databases">
        <title>Black yeast isolated from Biological Soil Crust.</title>
        <authorList>
            <person name="Kurbessoian T."/>
        </authorList>
    </citation>
    <scope>NUCLEOTIDE SEQUENCE [LARGE SCALE GENOMIC DNA]</scope>
    <source>
        <strain evidence="2 3">CCFEE 5522</strain>
    </source>
</reference>
<name>A0AAV9JGI0_9PEZI</name>
<dbReference type="PANTHER" id="PTHR42085">
    <property type="entry name" value="F-BOX DOMAIN-CONTAINING PROTEIN"/>
    <property type="match status" value="1"/>
</dbReference>
<dbReference type="AlphaFoldDB" id="A0AAV9JGI0"/>
<protein>
    <submittedName>
        <fullName evidence="2">Uncharacterized protein</fullName>
    </submittedName>
</protein>
<evidence type="ECO:0000313" key="2">
    <source>
        <dbReference type="EMBL" id="KAK4543928.1"/>
    </source>
</evidence>
<evidence type="ECO:0000256" key="1">
    <source>
        <dbReference type="SAM" id="MobiDB-lite"/>
    </source>
</evidence>
<comment type="caution">
    <text evidence="2">The sequence shown here is derived from an EMBL/GenBank/DDBJ whole genome shotgun (WGS) entry which is preliminary data.</text>
</comment>
<gene>
    <name evidence="2" type="ORF">LTR36_004702</name>
</gene>
<dbReference type="PANTHER" id="PTHR42085:SF1">
    <property type="entry name" value="F-BOX DOMAIN-CONTAINING PROTEIN"/>
    <property type="match status" value="1"/>
</dbReference>
<feature type="region of interest" description="Disordered" evidence="1">
    <location>
        <begin position="178"/>
        <end position="198"/>
    </location>
</feature>
<accession>A0AAV9JGI0</accession>
<dbReference type="Proteomes" id="UP001324427">
    <property type="component" value="Unassembled WGS sequence"/>
</dbReference>
<dbReference type="EMBL" id="JAVFHQ010000028">
    <property type="protein sequence ID" value="KAK4543928.1"/>
    <property type="molecule type" value="Genomic_DNA"/>
</dbReference>
<sequence length="336" mass="38359">MAAVERVKKLEKEIATAGRQISSLQQQAVEAAFQDVAARTPLPPPTGFISLPAELRDIVYDMCVAKEKIFVRWSSKAASFDVRLERYQRQEESLPEPPQLQVLRLSKQIGIEALKRLLSTNTFYIMPAHHHVPDFRKISSILHGNSDGAGDLPATRLSVAFDTRQYDFNTHYELNLEHVHSDHERNPNQSGSRRREHQHDRAVTSLFDEEWEWLVCGIHGTKCSYLEVNLQNCFCPCQCESLVYRVVERLSHFGRRGGPDAIRFLGVSDADVRWEIRGIFHARRAVTGRDIELSFAAIRKGFGKHMEALWNGVEELADDEERKAEELTMKPLEGRG</sequence>
<evidence type="ECO:0000313" key="3">
    <source>
        <dbReference type="Proteomes" id="UP001324427"/>
    </source>
</evidence>
<keyword evidence="3" id="KW-1185">Reference proteome</keyword>